<comment type="caution">
    <text evidence="2">The sequence shown here is derived from an EMBL/GenBank/DDBJ whole genome shotgun (WGS) entry which is preliminary data.</text>
</comment>
<evidence type="ECO:0000313" key="3">
    <source>
        <dbReference type="Proteomes" id="UP000736335"/>
    </source>
</evidence>
<evidence type="ECO:0000256" key="1">
    <source>
        <dbReference type="SAM" id="MobiDB-lite"/>
    </source>
</evidence>
<feature type="region of interest" description="Disordered" evidence="1">
    <location>
        <begin position="1"/>
        <end position="121"/>
    </location>
</feature>
<dbReference type="AlphaFoldDB" id="A0A9P6H8R7"/>
<organism evidence="2 3">
    <name type="scientific">Thelephora terrestris</name>
    <dbReference type="NCBI Taxonomy" id="56493"/>
    <lineage>
        <taxon>Eukaryota</taxon>
        <taxon>Fungi</taxon>
        <taxon>Dikarya</taxon>
        <taxon>Basidiomycota</taxon>
        <taxon>Agaricomycotina</taxon>
        <taxon>Agaricomycetes</taxon>
        <taxon>Thelephorales</taxon>
        <taxon>Thelephoraceae</taxon>
        <taxon>Thelephora</taxon>
    </lineage>
</organism>
<feature type="compositionally biased region" description="Basic and acidic residues" evidence="1">
    <location>
        <begin position="34"/>
        <end position="57"/>
    </location>
</feature>
<proteinExistence type="predicted"/>
<gene>
    <name evidence="2" type="ORF">BJ322DRAFT_1023826</name>
</gene>
<keyword evidence="3" id="KW-1185">Reference proteome</keyword>
<sequence>MMGRGKGDGSVDPASVRYGTFRRSQQEYWIPPERVGEVDVRPKVSSVEKEGTDRGIESQEVPEETVWKGKERVGEREPSDESSKLEASRRATRAQGKPPRREGGEGDDGGHRQAKEGVISKEANRGKRHVIIGSELGFGIFFGTKVPGLIVANM</sequence>
<dbReference type="EMBL" id="WIUZ02000016">
    <property type="protein sequence ID" value="KAF9780586.1"/>
    <property type="molecule type" value="Genomic_DNA"/>
</dbReference>
<reference evidence="2" key="1">
    <citation type="journal article" date="2020" name="Nat. Commun.">
        <title>Large-scale genome sequencing of mycorrhizal fungi provides insights into the early evolution of symbiotic traits.</title>
        <authorList>
            <person name="Miyauchi S."/>
            <person name="Kiss E."/>
            <person name="Kuo A."/>
            <person name="Drula E."/>
            <person name="Kohler A."/>
            <person name="Sanchez-Garcia M."/>
            <person name="Morin E."/>
            <person name="Andreopoulos B."/>
            <person name="Barry K.W."/>
            <person name="Bonito G."/>
            <person name="Buee M."/>
            <person name="Carver A."/>
            <person name="Chen C."/>
            <person name="Cichocki N."/>
            <person name="Clum A."/>
            <person name="Culley D."/>
            <person name="Crous P.W."/>
            <person name="Fauchery L."/>
            <person name="Girlanda M."/>
            <person name="Hayes R.D."/>
            <person name="Keri Z."/>
            <person name="LaButti K."/>
            <person name="Lipzen A."/>
            <person name="Lombard V."/>
            <person name="Magnuson J."/>
            <person name="Maillard F."/>
            <person name="Murat C."/>
            <person name="Nolan M."/>
            <person name="Ohm R.A."/>
            <person name="Pangilinan J."/>
            <person name="Pereira M.F."/>
            <person name="Perotto S."/>
            <person name="Peter M."/>
            <person name="Pfister S."/>
            <person name="Riley R."/>
            <person name="Sitrit Y."/>
            <person name="Stielow J.B."/>
            <person name="Szollosi G."/>
            <person name="Zifcakova L."/>
            <person name="Stursova M."/>
            <person name="Spatafora J.W."/>
            <person name="Tedersoo L."/>
            <person name="Vaario L.M."/>
            <person name="Yamada A."/>
            <person name="Yan M."/>
            <person name="Wang P."/>
            <person name="Xu J."/>
            <person name="Bruns T."/>
            <person name="Baldrian P."/>
            <person name="Vilgalys R."/>
            <person name="Dunand C."/>
            <person name="Henrissat B."/>
            <person name="Grigoriev I.V."/>
            <person name="Hibbett D."/>
            <person name="Nagy L.G."/>
            <person name="Martin F.M."/>
        </authorList>
    </citation>
    <scope>NUCLEOTIDE SEQUENCE</scope>
    <source>
        <strain evidence="2">UH-Tt-Lm1</strain>
    </source>
</reference>
<feature type="compositionally biased region" description="Basic and acidic residues" evidence="1">
    <location>
        <begin position="65"/>
        <end position="89"/>
    </location>
</feature>
<protein>
    <submittedName>
        <fullName evidence="2">Uncharacterized protein</fullName>
    </submittedName>
</protein>
<reference evidence="2" key="2">
    <citation type="submission" date="2020-11" db="EMBL/GenBank/DDBJ databases">
        <authorList>
            <consortium name="DOE Joint Genome Institute"/>
            <person name="Kuo A."/>
            <person name="Miyauchi S."/>
            <person name="Kiss E."/>
            <person name="Drula E."/>
            <person name="Kohler A."/>
            <person name="Sanchez-Garcia M."/>
            <person name="Andreopoulos B."/>
            <person name="Barry K.W."/>
            <person name="Bonito G."/>
            <person name="Buee M."/>
            <person name="Carver A."/>
            <person name="Chen C."/>
            <person name="Cichocki N."/>
            <person name="Clum A."/>
            <person name="Culley D."/>
            <person name="Crous P.W."/>
            <person name="Fauchery L."/>
            <person name="Girlanda M."/>
            <person name="Hayes R."/>
            <person name="Keri Z."/>
            <person name="Labutti K."/>
            <person name="Lipzen A."/>
            <person name="Lombard V."/>
            <person name="Magnuson J."/>
            <person name="Maillard F."/>
            <person name="Morin E."/>
            <person name="Murat C."/>
            <person name="Nolan M."/>
            <person name="Ohm R."/>
            <person name="Pangilinan J."/>
            <person name="Pereira M."/>
            <person name="Perotto S."/>
            <person name="Peter M."/>
            <person name="Riley R."/>
            <person name="Sitrit Y."/>
            <person name="Stielow B."/>
            <person name="Szollosi G."/>
            <person name="Zifcakova L."/>
            <person name="Stursova M."/>
            <person name="Spatafora J.W."/>
            <person name="Tedersoo L."/>
            <person name="Vaario L.-M."/>
            <person name="Yamada A."/>
            <person name="Yan M."/>
            <person name="Wang P."/>
            <person name="Xu J."/>
            <person name="Bruns T."/>
            <person name="Baldrian P."/>
            <person name="Vilgalys R."/>
            <person name="Henrissat B."/>
            <person name="Grigoriev I.V."/>
            <person name="Hibbett D."/>
            <person name="Nagy L.G."/>
            <person name="Martin F.M."/>
        </authorList>
    </citation>
    <scope>NUCLEOTIDE SEQUENCE</scope>
    <source>
        <strain evidence="2">UH-Tt-Lm1</strain>
    </source>
</reference>
<name>A0A9P6H8R7_9AGAM</name>
<accession>A0A9P6H8R7</accession>
<feature type="compositionally biased region" description="Basic and acidic residues" evidence="1">
    <location>
        <begin position="99"/>
        <end position="121"/>
    </location>
</feature>
<evidence type="ECO:0000313" key="2">
    <source>
        <dbReference type="EMBL" id="KAF9780586.1"/>
    </source>
</evidence>
<dbReference type="Proteomes" id="UP000736335">
    <property type="component" value="Unassembled WGS sequence"/>
</dbReference>